<name>A0ABC9WSM2_GRUJA</name>
<sequence length="95" mass="10023">MGVLVDEKLNMTQQHALAAQKANRVLGCIKRGVTSRSREVITTPMPLASPWPGRQGEAGLYSPESAAEPSAPKVFFYEENCIPGISPAAVPSSAG</sequence>
<gene>
    <name evidence="2" type="ORF">GRJ2_001275500</name>
</gene>
<dbReference type="Proteomes" id="UP001623348">
    <property type="component" value="Unassembled WGS sequence"/>
</dbReference>
<evidence type="ECO:0000313" key="3">
    <source>
        <dbReference type="Proteomes" id="UP001623348"/>
    </source>
</evidence>
<accession>A0ABC9WSM2</accession>
<keyword evidence="2" id="KW-0649">Protein kinase inhibitor</keyword>
<feature type="region of interest" description="Disordered" evidence="1">
    <location>
        <begin position="44"/>
        <end position="65"/>
    </location>
</feature>
<reference evidence="2 3" key="1">
    <citation type="submission" date="2024-06" db="EMBL/GenBank/DDBJ databases">
        <title>The draft genome of Grus japonensis, version 3.</title>
        <authorList>
            <person name="Nabeshima K."/>
            <person name="Suzuki S."/>
            <person name="Onuma M."/>
        </authorList>
    </citation>
    <scope>NUCLEOTIDE SEQUENCE [LARGE SCALE GENOMIC DNA]</scope>
    <source>
        <strain evidence="2 3">451A</strain>
    </source>
</reference>
<protein>
    <submittedName>
        <fullName evidence="2">cAMP-dependent protein kinase inhibitor alpha</fullName>
    </submittedName>
</protein>
<dbReference type="EMBL" id="BAAFJT010000004">
    <property type="protein sequence ID" value="GAB0188102.1"/>
    <property type="molecule type" value="Genomic_DNA"/>
</dbReference>
<dbReference type="GO" id="GO:0004860">
    <property type="term" value="F:protein kinase inhibitor activity"/>
    <property type="evidence" value="ECO:0007669"/>
    <property type="project" value="UniProtKB-KW"/>
</dbReference>
<dbReference type="AlphaFoldDB" id="A0ABC9WSM2"/>
<proteinExistence type="predicted"/>
<keyword evidence="3" id="KW-1185">Reference proteome</keyword>
<evidence type="ECO:0000256" key="1">
    <source>
        <dbReference type="SAM" id="MobiDB-lite"/>
    </source>
</evidence>
<comment type="caution">
    <text evidence="2">The sequence shown here is derived from an EMBL/GenBank/DDBJ whole genome shotgun (WGS) entry which is preliminary data.</text>
</comment>
<evidence type="ECO:0000313" key="2">
    <source>
        <dbReference type="EMBL" id="GAB0188102.1"/>
    </source>
</evidence>
<organism evidence="2 3">
    <name type="scientific">Grus japonensis</name>
    <name type="common">Japanese crane</name>
    <name type="synonym">Red-crowned crane</name>
    <dbReference type="NCBI Taxonomy" id="30415"/>
    <lineage>
        <taxon>Eukaryota</taxon>
        <taxon>Metazoa</taxon>
        <taxon>Chordata</taxon>
        <taxon>Craniata</taxon>
        <taxon>Vertebrata</taxon>
        <taxon>Euteleostomi</taxon>
        <taxon>Archelosauria</taxon>
        <taxon>Archosauria</taxon>
        <taxon>Dinosauria</taxon>
        <taxon>Saurischia</taxon>
        <taxon>Theropoda</taxon>
        <taxon>Coelurosauria</taxon>
        <taxon>Aves</taxon>
        <taxon>Neognathae</taxon>
        <taxon>Neoaves</taxon>
        <taxon>Gruiformes</taxon>
        <taxon>Gruidae</taxon>
        <taxon>Grus</taxon>
    </lineage>
</organism>